<dbReference type="SUPFAM" id="SSF55811">
    <property type="entry name" value="Nudix"/>
    <property type="match status" value="1"/>
</dbReference>
<dbReference type="InterPro" id="IPR031804">
    <property type="entry name" value="DUF4743"/>
</dbReference>
<protein>
    <recommendedName>
        <fullName evidence="2">Nudix hydrolase domain-containing protein</fullName>
    </recommendedName>
</protein>
<evidence type="ECO:0000313" key="3">
    <source>
        <dbReference type="EMBL" id="CAE0411376.1"/>
    </source>
</evidence>
<dbReference type="CDD" id="cd03676">
    <property type="entry name" value="NUDIX_Tnr3_like"/>
    <property type="match status" value="1"/>
</dbReference>
<dbReference type="PANTHER" id="PTHR13622:SF8">
    <property type="entry name" value="THIAMIN PYROPHOSPHOKINASE 1"/>
    <property type="match status" value="1"/>
</dbReference>
<name>A0A7S3L6D4_9STRA</name>
<reference evidence="3" key="1">
    <citation type="submission" date="2021-01" db="EMBL/GenBank/DDBJ databases">
        <authorList>
            <person name="Corre E."/>
            <person name="Pelletier E."/>
            <person name="Niang G."/>
            <person name="Scheremetjew M."/>
            <person name="Finn R."/>
            <person name="Kale V."/>
            <person name="Holt S."/>
            <person name="Cochrane G."/>
            <person name="Meng A."/>
            <person name="Brown T."/>
            <person name="Cohen L."/>
        </authorList>
    </citation>
    <scope>NUCLEOTIDE SEQUENCE</scope>
    <source>
        <strain evidence="3">CCMP127</strain>
    </source>
</reference>
<keyword evidence="1" id="KW-0732">Signal</keyword>
<dbReference type="FunFam" id="3.90.79.10:FF:000019">
    <property type="entry name" value="Thiamin pyrophosphokinase, putative"/>
    <property type="match status" value="1"/>
</dbReference>
<dbReference type="PANTHER" id="PTHR13622">
    <property type="entry name" value="THIAMIN PYROPHOSPHOKINASE"/>
    <property type="match status" value="1"/>
</dbReference>
<dbReference type="GO" id="GO:0044715">
    <property type="term" value="F:8-oxo-dGDP phosphatase activity"/>
    <property type="evidence" value="ECO:0007669"/>
    <property type="project" value="TreeGrafter"/>
</dbReference>
<dbReference type="EMBL" id="HBIM01010458">
    <property type="protein sequence ID" value="CAE0411376.1"/>
    <property type="molecule type" value="Transcribed_RNA"/>
</dbReference>
<dbReference type="AlphaFoldDB" id="A0A7S3L6D4"/>
<evidence type="ECO:0000259" key="2">
    <source>
        <dbReference type="PROSITE" id="PS51462"/>
    </source>
</evidence>
<dbReference type="Pfam" id="PF00293">
    <property type="entry name" value="NUDIX"/>
    <property type="match status" value="1"/>
</dbReference>
<proteinExistence type="predicted"/>
<dbReference type="Gene3D" id="3.90.79.10">
    <property type="entry name" value="Nucleoside Triphosphate Pyrophosphohydrolase"/>
    <property type="match status" value="1"/>
</dbReference>
<evidence type="ECO:0000256" key="1">
    <source>
        <dbReference type="SAM" id="SignalP"/>
    </source>
</evidence>
<organism evidence="3">
    <name type="scientific">Amphora coffeiformis</name>
    <dbReference type="NCBI Taxonomy" id="265554"/>
    <lineage>
        <taxon>Eukaryota</taxon>
        <taxon>Sar</taxon>
        <taxon>Stramenopiles</taxon>
        <taxon>Ochrophyta</taxon>
        <taxon>Bacillariophyta</taxon>
        <taxon>Bacillariophyceae</taxon>
        <taxon>Bacillariophycidae</taxon>
        <taxon>Thalassiophysales</taxon>
        <taxon>Catenulaceae</taxon>
        <taxon>Amphora</taxon>
    </lineage>
</organism>
<gene>
    <name evidence="3" type="ORF">ACOF00016_LOCUS8729</name>
</gene>
<feature type="signal peptide" evidence="1">
    <location>
        <begin position="1"/>
        <end position="18"/>
    </location>
</feature>
<dbReference type="InterPro" id="IPR015797">
    <property type="entry name" value="NUDIX_hydrolase-like_dom_sf"/>
</dbReference>
<feature type="chain" id="PRO_5030996008" description="Nudix hydrolase domain-containing protein" evidence="1">
    <location>
        <begin position="19"/>
        <end position="370"/>
    </location>
</feature>
<dbReference type="Pfam" id="PF15916">
    <property type="entry name" value="DUF4743"/>
    <property type="match status" value="1"/>
</dbReference>
<feature type="domain" description="Nudix hydrolase" evidence="2">
    <location>
        <begin position="191"/>
        <end position="338"/>
    </location>
</feature>
<accession>A0A7S3L6D4</accession>
<sequence>MLLGRFSLSLLFLKLVMTTSFGGCAVRRHCTRLAFGGTGTTTLSSSSSSSRSSSTTSAVMKNCLYRIRDVNNMSTDIANSLCSFVIDGVPIGKVRPAMVRLLCETGPDVFVVTKNNDNNNGNDILTLQDKIDKTCEARTEAVDTVMRRLCDAGVVRGWRDEHYPLAATFYDQPLLTVERAAVPLLGALEYGVHMNGIVVPQQQKDDTQQQPRMWMARRAKDKSKYPGMVDHIVAGGQPAGWSLWENAVKECQEEAGIPPEMAREGLVPIGAVSYATYSPKSDTITRAVLFNYDLYLPPDFVPKPTDGEVEEFFQWTVPELFASLDPNFPDPLKPNCYLPVIDWLMRQGHLSPDTPGYLDVLRELRNGDCQ</sequence>
<dbReference type="InterPro" id="IPR000086">
    <property type="entry name" value="NUDIX_hydrolase_dom"/>
</dbReference>
<dbReference type="PROSITE" id="PS51462">
    <property type="entry name" value="NUDIX"/>
    <property type="match status" value="1"/>
</dbReference>